<evidence type="ECO:0000313" key="1">
    <source>
        <dbReference type="EMBL" id="MYM89839.1"/>
    </source>
</evidence>
<dbReference type="AlphaFoldDB" id="A0A845GAL7"/>
<evidence type="ECO:0000313" key="2">
    <source>
        <dbReference type="Proteomes" id="UP000470302"/>
    </source>
</evidence>
<dbReference type="Proteomes" id="UP000470302">
    <property type="component" value="Unassembled WGS sequence"/>
</dbReference>
<dbReference type="Pfam" id="PF11903">
    <property type="entry name" value="ParD_like"/>
    <property type="match status" value="1"/>
</dbReference>
<sequence length="78" mass="8607">MAESTSIRINQDLYELARQDAALEHRTVSGQIEFWARVGRAALDNPDLPVGFVAESLASLAEPREQAQPFIPRGSRGK</sequence>
<proteinExistence type="predicted"/>
<comment type="caution">
    <text evidence="1">The sequence shown here is derived from an EMBL/GenBank/DDBJ whole genome shotgun (WGS) entry which is preliminary data.</text>
</comment>
<accession>A0A845GAL7</accession>
<evidence type="ECO:0008006" key="3">
    <source>
        <dbReference type="Google" id="ProtNLM"/>
    </source>
</evidence>
<name>A0A845GAL7_9BURK</name>
<dbReference type="InterPro" id="IPR021831">
    <property type="entry name" value="ParD-like"/>
</dbReference>
<gene>
    <name evidence="1" type="ORF">GTP91_21995</name>
</gene>
<organism evidence="1 2">
    <name type="scientific">Duganella vulcania</name>
    <dbReference type="NCBI Taxonomy" id="2692166"/>
    <lineage>
        <taxon>Bacteria</taxon>
        <taxon>Pseudomonadati</taxon>
        <taxon>Pseudomonadota</taxon>
        <taxon>Betaproteobacteria</taxon>
        <taxon>Burkholderiales</taxon>
        <taxon>Oxalobacteraceae</taxon>
        <taxon>Telluria group</taxon>
        <taxon>Duganella</taxon>
    </lineage>
</organism>
<protein>
    <recommendedName>
        <fullName evidence="3">ParD-like family protein</fullName>
    </recommendedName>
</protein>
<dbReference type="EMBL" id="WWCW01000090">
    <property type="protein sequence ID" value="MYM89839.1"/>
    <property type="molecule type" value="Genomic_DNA"/>
</dbReference>
<reference evidence="1 2" key="1">
    <citation type="submission" date="2020-01" db="EMBL/GenBank/DDBJ databases">
        <title>Novel species isolated from a subtropical stream in China.</title>
        <authorList>
            <person name="Lu H."/>
        </authorList>
    </citation>
    <scope>NUCLEOTIDE SEQUENCE [LARGE SCALE GENOMIC DNA]</scope>
    <source>
        <strain evidence="1 2">FT82W</strain>
    </source>
</reference>